<organism evidence="1 2">
    <name type="scientific">Streptomyces taklimakanensis</name>
    <dbReference type="NCBI Taxonomy" id="2569853"/>
    <lineage>
        <taxon>Bacteria</taxon>
        <taxon>Bacillati</taxon>
        <taxon>Actinomycetota</taxon>
        <taxon>Actinomycetes</taxon>
        <taxon>Kitasatosporales</taxon>
        <taxon>Streptomycetaceae</taxon>
        <taxon>Streptomyces</taxon>
    </lineage>
</organism>
<accession>A0A6G2BDA3</accession>
<evidence type="ECO:0000313" key="2">
    <source>
        <dbReference type="Proteomes" id="UP000473014"/>
    </source>
</evidence>
<protein>
    <submittedName>
        <fullName evidence="1">Uncharacterized protein</fullName>
    </submittedName>
</protein>
<dbReference type="OrthoDB" id="4335098at2"/>
<dbReference type="EMBL" id="WIXO01000001">
    <property type="protein sequence ID" value="MTE20265.1"/>
    <property type="molecule type" value="Genomic_DNA"/>
</dbReference>
<dbReference type="RefSeq" id="WP_155071384.1">
    <property type="nucleotide sequence ID" value="NZ_WIXO01000001.1"/>
</dbReference>
<proteinExistence type="predicted"/>
<comment type="caution">
    <text evidence="1">The sequence shown here is derived from an EMBL/GenBank/DDBJ whole genome shotgun (WGS) entry which is preliminary data.</text>
</comment>
<reference evidence="1 2" key="1">
    <citation type="submission" date="2019-11" db="EMBL/GenBank/DDBJ databases">
        <authorList>
            <person name="Yuan L."/>
        </authorList>
    </citation>
    <scope>NUCLEOTIDE SEQUENCE [LARGE SCALE GENOMIC DNA]</scope>
    <source>
        <strain evidence="1 2">TRM43335</strain>
    </source>
</reference>
<gene>
    <name evidence="1" type="ORF">F0L17_14335</name>
</gene>
<dbReference type="AlphaFoldDB" id="A0A6G2BDA3"/>
<keyword evidence="2" id="KW-1185">Reference proteome</keyword>
<name>A0A6G2BDA3_9ACTN</name>
<evidence type="ECO:0000313" key="1">
    <source>
        <dbReference type="EMBL" id="MTE20265.1"/>
    </source>
</evidence>
<dbReference type="Proteomes" id="UP000473014">
    <property type="component" value="Unassembled WGS sequence"/>
</dbReference>
<sequence>MARCGCGGSCGCAVAAGENVTITGSGSQANPWIIHAGTDCADVRACLSGGQGIDYEPATGVVRTCLSTDPDNRLVYGTDGCLHVPPQPVTCDEVRPCLSASNGATYDPATGEIGTCLSVDAGNRLVYGTDGCLHAPPVSCDEVRPCLSAGPGATYDPATGEIGTCLSADAGNNITYGSDGCLYVPTGAATVTTGCGVTGDGSASAPVAVNAGTWPYPCDIATSGGVIACDPATGQLYSEPRGQATFRSFNDERTYNNLPVPAAADTPVDTFTASITNPSTCRPALVVVTQETDVYMTLPPGSQAAWGQGGDEFSRTYNTGSSTMGNYHAQSMKHYAATANLAPGATYTHSYDVTMGHGAGGSTYYRIFSNIRFLVISL</sequence>